<comment type="caution">
    <text evidence="1">The sequence shown here is derived from an EMBL/GenBank/DDBJ whole genome shotgun (WGS) entry which is preliminary data.</text>
</comment>
<sequence>MAETNSVQMAKVLGAPNAKLQPNETGGRSRIMFGQVTSIAGAINDTIYFGRIPGGSRITGVTINNAAGTASSTLAIGVRKTSDKSGAVPAGLSAATAINAAQGVSALTGSLVNAGQTYVTPYESDVYGTIAGAATPASPGQLISVTVHYVND</sequence>
<accession>A0A833U257</accession>
<evidence type="ECO:0000313" key="1">
    <source>
        <dbReference type="EMBL" id="KAF1030616.1"/>
    </source>
</evidence>
<dbReference type="EMBL" id="WNDV01000067">
    <property type="protein sequence ID" value="KAF1030616.1"/>
    <property type="molecule type" value="Genomic_DNA"/>
</dbReference>
<evidence type="ECO:0000313" key="2">
    <source>
        <dbReference type="Proteomes" id="UP000467522"/>
    </source>
</evidence>
<organism evidence="1 2">
    <name type="scientific">Burkholderia lata (strain ATCC 17760 / DSM 23089 / LMG 22485 / NCIMB 9086 / R18194 / 383)</name>
    <dbReference type="NCBI Taxonomy" id="482957"/>
    <lineage>
        <taxon>Bacteria</taxon>
        <taxon>Pseudomonadati</taxon>
        <taxon>Pseudomonadota</taxon>
        <taxon>Betaproteobacteria</taxon>
        <taxon>Burkholderiales</taxon>
        <taxon>Burkholderiaceae</taxon>
        <taxon>Burkholderia</taxon>
        <taxon>Burkholderia cepacia complex</taxon>
    </lineage>
</organism>
<gene>
    <name evidence="1" type="ORF">GAK33_07887</name>
</gene>
<proteinExistence type="predicted"/>
<name>A0A833U257_BURL3</name>
<reference evidence="2" key="1">
    <citation type="journal article" date="2020" name="MBio">
        <title>Horizontal gene transfer to a defensive symbiont with a reduced genome amongst a multipartite beetle microbiome.</title>
        <authorList>
            <person name="Waterworth S.C."/>
            <person name="Florez L.V."/>
            <person name="Rees E.R."/>
            <person name="Hertweck C."/>
            <person name="Kaltenpoth M."/>
            <person name="Kwan J.C."/>
        </authorList>
    </citation>
    <scope>NUCLEOTIDE SEQUENCE [LARGE SCALE GENOMIC DNA]</scope>
</reference>
<dbReference type="AlphaFoldDB" id="A0A833U257"/>
<dbReference type="RefSeq" id="WP_241308606.1">
    <property type="nucleotide sequence ID" value="NZ_WNDV01000067.1"/>
</dbReference>
<dbReference type="Proteomes" id="UP000467522">
    <property type="component" value="Unassembled WGS sequence"/>
</dbReference>
<protein>
    <submittedName>
        <fullName evidence="1">Uncharacterized protein</fullName>
    </submittedName>
</protein>